<feature type="compositionally biased region" description="Pro residues" evidence="1">
    <location>
        <begin position="160"/>
        <end position="180"/>
    </location>
</feature>
<proteinExistence type="predicted"/>
<dbReference type="Proteomes" id="UP001218188">
    <property type="component" value="Unassembled WGS sequence"/>
</dbReference>
<accession>A0AAD6S7G9</accession>
<name>A0AAD6S7G9_9AGAR</name>
<comment type="caution">
    <text evidence="2">The sequence shown here is derived from an EMBL/GenBank/DDBJ whole genome shotgun (WGS) entry which is preliminary data.</text>
</comment>
<dbReference type="EMBL" id="JARJCM010000222">
    <property type="protein sequence ID" value="KAJ7021843.1"/>
    <property type="molecule type" value="Genomic_DNA"/>
</dbReference>
<organism evidence="2 3">
    <name type="scientific">Mycena alexandri</name>
    <dbReference type="NCBI Taxonomy" id="1745969"/>
    <lineage>
        <taxon>Eukaryota</taxon>
        <taxon>Fungi</taxon>
        <taxon>Dikarya</taxon>
        <taxon>Basidiomycota</taxon>
        <taxon>Agaricomycotina</taxon>
        <taxon>Agaricomycetes</taxon>
        <taxon>Agaricomycetidae</taxon>
        <taxon>Agaricales</taxon>
        <taxon>Marasmiineae</taxon>
        <taxon>Mycenaceae</taxon>
        <taxon>Mycena</taxon>
    </lineage>
</organism>
<reference evidence="2" key="1">
    <citation type="submission" date="2023-03" db="EMBL/GenBank/DDBJ databases">
        <title>Massive genome expansion in bonnet fungi (Mycena s.s.) driven by repeated elements and novel gene families across ecological guilds.</title>
        <authorList>
            <consortium name="Lawrence Berkeley National Laboratory"/>
            <person name="Harder C.B."/>
            <person name="Miyauchi S."/>
            <person name="Viragh M."/>
            <person name="Kuo A."/>
            <person name="Thoen E."/>
            <person name="Andreopoulos B."/>
            <person name="Lu D."/>
            <person name="Skrede I."/>
            <person name="Drula E."/>
            <person name="Henrissat B."/>
            <person name="Morin E."/>
            <person name="Kohler A."/>
            <person name="Barry K."/>
            <person name="LaButti K."/>
            <person name="Morin E."/>
            <person name="Salamov A."/>
            <person name="Lipzen A."/>
            <person name="Mereny Z."/>
            <person name="Hegedus B."/>
            <person name="Baldrian P."/>
            <person name="Stursova M."/>
            <person name="Weitz H."/>
            <person name="Taylor A."/>
            <person name="Grigoriev I.V."/>
            <person name="Nagy L.G."/>
            <person name="Martin F."/>
            <person name="Kauserud H."/>
        </authorList>
    </citation>
    <scope>NUCLEOTIDE SEQUENCE</scope>
    <source>
        <strain evidence="2">CBHHK200</strain>
    </source>
</reference>
<sequence>MTSPAIDQRLPRHPAAAGPLTGGTQSARRPARRRGPHPAVQWPERLADGCDFEEGRGVVADVGLPDRLEQLVCGGADNADTKGNCGCEREAAPDADARVGGPAACAVQPLRRACPFKFLATFLAAQCKRKHHERARLPRLGGVVQHRARGQCRRGRGLEYPPPPPPPPPPLCSLPPPPLPHRITPERQRARRAATTLTAT</sequence>
<feature type="region of interest" description="Disordered" evidence="1">
    <location>
        <begin position="145"/>
        <end position="200"/>
    </location>
</feature>
<evidence type="ECO:0000256" key="1">
    <source>
        <dbReference type="SAM" id="MobiDB-lite"/>
    </source>
</evidence>
<protein>
    <submittedName>
        <fullName evidence="2">Uncharacterized protein</fullName>
    </submittedName>
</protein>
<feature type="region of interest" description="Disordered" evidence="1">
    <location>
        <begin position="1"/>
        <end position="42"/>
    </location>
</feature>
<feature type="compositionally biased region" description="Basic residues" evidence="1">
    <location>
        <begin position="146"/>
        <end position="155"/>
    </location>
</feature>
<keyword evidence="3" id="KW-1185">Reference proteome</keyword>
<evidence type="ECO:0000313" key="2">
    <source>
        <dbReference type="EMBL" id="KAJ7021843.1"/>
    </source>
</evidence>
<gene>
    <name evidence="2" type="ORF">C8F04DRAFT_259461</name>
</gene>
<evidence type="ECO:0000313" key="3">
    <source>
        <dbReference type="Proteomes" id="UP001218188"/>
    </source>
</evidence>
<dbReference type="AlphaFoldDB" id="A0AAD6S7G9"/>